<evidence type="ECO:0000256" key="10">
    <source>
        <dbReference type="ARBA" id="ARBA00023329"/>
    </source>
</evidence>
<evidence type="ECO:0000256" key="12">
    <source>
        <dbReference type="ARBA" id="ARBA00034336"/>
    </source>
</evidence>
<dbReference type="GO" id="GO:0042755">
    <property type="term" value="P:eating behavior"/>
    <property type="evidence" value="ECO:0007669"/>
    <property type="project" value="TreeGrafter"/>
</dbReference>
<proteinExistence type="inferred from homology"/>
<dbReference type="Proteomes" id="UP000694523">
    <property type="component" value="Unplaced"/>
</dbReference>
<dbReference type="GO" id="GO:0007218">
    <property type="term" value="P:neuropeptide signaling pathway"/>
    <property type="evidence" value="ECO:0007669"/>
    <property type="project" value="UniProtKB-KW"/>
</dbReference>
<evidence type="ECO:0000256" key="1">
    <source>
        <dbReference type="ARBA" id="ARBA00004427"/>
    </source>
</evidence>
<evidence type="ECO:0000256" key="4">
    <source>
        <dbReference type="ARBA" id="ARBA00022815"/>
    </source>
</evidence>
<dbReference type="GO" id="GO:0042594">
    <property type="term" value="P:response to starvation"/>
    <property type="evidence" value="ECO:0007669"/>
    <property type="project" value="TreeGrafter"/>
</dbReference>
<keyword evidence="6" id="KW-0770">Synapse</keyword>
<evidence type="ECO:0000256" key="17">
    <source>
        <dbReference type="ARBA" id="ARBA00045659"/>
    </source>
</evidence>
<comment type="function">
    <text evidence="18">Binds to orexin receptor HCRTR2/OX2R only. Stimulates food intake. Modulates pituitary luteinizing hormone secretion in an ovarian steroid-dependent manner.</text>
</comment>
<evidence type="ECO:0000256" key="15">
    <source>
        <dbReference type="ARBA" id="ARBA00034367"/>
    </source>
</evidence>
<dbReference type="Pfam" id="PF02072">
    <property type="entry name" value="Orexin"/>
    <property type="match status" value="1"/>
</dbReference>
<keyword evidence="9" id="KW-0527">Neuropeptide</keyword>
<dbReference type="GO" id="GO:0048471">
    <property type="term" value="C:perinuclear region of cytoplasm"/>
    <property type="evidence" value="ECO:0007669"/>
    <property type="project" value="TreeGrafter"/>
</dbReference>
<dbReference type="GO" id="GO:0005184">
    <property type="term" value="F:neuropeptide hormone activity"/>
    <property type="evidence" value="ECO:0007669"/>
    <property type="project" value="TreeGrafter"/>
</dbReference>
<protein>
    <recommendedName>
        <fullName evidence="12">Hypocretin neuropeptide precursor</fullName>
    </recommendedName>
    <alternativeName>
        <fullName evidence="16">Hypocretin</fullName>
    </alternativeName>
    <alternativeName>
        <fullName evidence="13">Orexin precursor</fullName>
    </alternativeName>
    <alternativeName>
        <fullName evidence="15">Prepro-orexin</fullName>
    </alternativeName>
    <alternativeName>
        <fullName evidence="14">Preprohypocretin</fullName>
    </alternativeName>
</protein>
<keyword evidence="7" id="KW-1015">Disulfide bond</keyword>
<reference evidence="19" key="2">
    <citation type="submission" date="2025-09" db="UniProtKB">
        <authorList>
            <consortium name="Ensembl"/>
        </authorList>
    </citation>
    <scope>IDENTIFICATION</scope>
</reference>
<organism evidence="19 20">
    <name type="scientific">Neogobius melanostomus</name>
    <name type="common">round goby</name>
    <dbReference type="NCBI Taxonomy" id="47308"/>
    <lineage>
        <taxon>Eukaryota</taxon>
        <taxon>Metazoa</taxon>
        <taxon>Chordata</taxon>
        <taxon>Craniata</taxon>
        <taxon>Vertebrata</taxon>
        <taxon>Euteleostomi</taxon>
        <taxon>Actinopterygii</taxon>
        <taxon>Neopterygii</taxon>
        <taxon>Teleostei</taxon>
        <taxon>Neoteleostei</taxon>
        <taxon>Acanthomorphata</taxon>
        <taxon>Gobiaria</taxon>
        <taxon>Gobiiformes</taxon>
        <taxon>Gobioidei</taxon>
        <taxon>Gobiidae</taxon>
        <taxon>Benthophilinae</taxon>
        <taxon>Neogobiini</taxon>
        <taxon>Neogobius</taxon>
    </lineage>
</organism>
<reference evidence="19" key="1">
    <citation type="submission" date="2025-08" db="UniProtKB">
        <authorList>
            <consortium name="Ensembl"/>
        </authorList>
    </citation>
    <scope>IDENTIFICATION</scope>
</reference>
<keyword evidence="8" id="KW-0873">Pyrrolidone carboxylic acid</keyword>
<evidence type="ECO:0000313" key="20">
    <source>
        <dbReference type="Proteomes" id="UP000694523"/>
    </source>
</evidence>
<dbReference type="GO" id="GO:0001659">
    <property type="term" value="P:temperature homeostasis"/>
    <property type="evidence" value="ECO:0007669"/>
    <property type="project" value="TreeGrafter"/>
</dbReference>
<comment type="subcellular location">
    <subcellularLocation>
        <location evidence="2">Cytoplasmic vesicle</location>
    </subcellularLocation>
    <subcellularLocation>
        <location evidence="1">Rough endoplasmic reticulum</location>
    </subcellularLocation>
    <subcellularLocation>
        <location evidence="11">Synapse</location>
    </subcellularLocation>
</comment>
<keyword evidence="5" id="KW-0256">Endoplasmic reticulum</keyword>
<dbReference type="GO" id="GO:0031410">
    <property type="term" value="C:cytoplasmic vesicle"/>
    <property type="evidence" value="ECO:0007669"/>
    <property type="project" value="UniProtKB-SubCell"/>
</dbReference>
<keyword evidence="4" id="KW-0027">Amidation</keyword>
<dbReference type="Ensembl" id="ENSNMLT00000010336.1">
    <property type="protein sequence ID" value="ENSNMLP00000009130.1"/>
    <property type="gene ID" value="ENSNMLG00000006385.1"/>
</dbReference>
<evidence type="ECO:0000256" key="5">
    <source>
        <dbReference type="ARBA" id="ARBA00022824"/>
    </source>
</evidence>
<dbReference type="GO" id="GO:0045202">
    <property type="term" value="C:synapse"/>
    <property type="evidence" value="ECO:0007669"/>
    <property type="project" value="UniProtKB-SubCell"/>
</dbReference>
<dbReference type="AlphaFoldDB" id="A0A8C6SRQ3"/>
<keyword evidence="10" id="KW-0968">Cytoplasmic vesicle</keyword>
<dbReference type="GO" id="GO:0030431">
    <property type="term" value="P:sleep"/>
    <property type="evidence" value="ECO:0007669"/>
    <property type="project" value="TreeGrafter"/>
</dbReference>
<evidence type="ECO:0000256" key="9">
    <source>
        <dbReference type="ARBA" id="ARBA00023320"/>
    </source>
</evidence>
<dbReference type="PANTHER" id="PTHR15173">
    <property type="entry name" value="OREXIN"/>
    <property type="match status" value="1"/>
</dbReference>
<accession>A0A8C6SRQ3</accession>
<dbReference type="GO" id="GO:0031771">
    <property type="term" value="F:type 1 orexin receptor binding"/>
    <property type="evidence" value="ECO:0007669"/>
    <property type="project" value="TreeGrafter"/>
</dbReference>
<evidence type="ECO:0000256" key="14">
    <source>
        <dbReference type="ARBA" id="ARBA00034354"/>
    </source>
</evidence>
<evidence type="ECO:0000256" key="8">
    <source>
        <dbReference type="ARBA" id="ARBA00023283"/>
    </source>
</evidence>
<keyword evidence="20" id="KW-1185">Reference proteome</keyword>
<evidence type="ECO:0000256" key="7">
    <source>
        <dbReference type="ARBA" id="ARBA00023157"/>
    </source>
</evidence>
<evidence type="ECO:0000256" key="11">
    <source>
        <dbReference type="ARBA" id="ARBA00034103"/>
    </source>
</evidence>
<evidence type="ECO:0000256" key="16">
    <source>
        <dbReference type="ARBA" id="ARBA00034371"/>
    </source>
</evidence>
<dbReference type="GO" id="GO:0031772">
    <property type="term" value="F:type 2 orexin receptor binding"/>
    <property type="evidence" value="ECO:0007669"/>
    <property type="project" value="TreeGrafter"/>
</dbReference>
<sequence>SNDLTLLSLAPESHAAGSASPPLQIIHWGQPVSECCQLPAASCRLYLLLCRLGGVRAEGRTLPGDAAAGILTLGKRSEEEYRLQSRLQHLLHGNHGNQASGILTMGKRTVERDWMGQAGISTTLPV</sequence>
<evidence type="ECO:0000256" key="13">
    <source>
        <dbReference type="ARBA" id="ARBA00034351"/>
    </source>
</evidence>
<evidence type="ECO:0000256" key="18">
    <source>
        <dbReference type="ARBA" id="ARBA00046224"/>
    </source>
</evidence>
<evidence type="ECO:0000256" key="3">
    <source>
        <dbReference type="ARBA" id="ARBA00009198"/>
    </source>
</evidence>
<evidence type="ECO:0000313" key="19">
    <source>
        <dbReference type="Ensembl" id="ENSNMLP00000009130.1"/>
    </source>
</evidence>
<comment type="function">
    <text evidence="17">Binds to orexin receptors HCRTR1/OX1R and HCRTR2/OX2R with a high affinity. Stimulates food intake. Modulates pituitary luteinizing hormone secretion in an ovarian steroid-dependent manner.</text>
</comment>
<evidence type="ECO:0000256" key="6">
    <source>
        <dbReference type="ARBA" id="ARBA00023018"/>
    </source>
</evidence>
<dbReference type="GO" id="GO:0051971">
    <property type="term" value="P:positive regulation of transmission of nerve impulse"/>
    <property type="evidence" value="ECO:0007669"/>
    <property type="project" value="TreeGrafter"/>
</dbReference>
<comment type="similarity">
    <text evidence="3">Belongs to the orexin family.</text>
</comment>
<dbReference type="InterPro" id="IPR001704">
    <property type="entry name" value="Orexin"/>
</dbReference>
<evidence type="ECO:0000256" key="2">
    <source>
        <dbReference type="ARBA" id="ARBA00004541"/>
    </source>
</evidence>
<dbReference type="GO" id="GO:0005791">
    <property type="term" value="C:rough endoplasmic reticulum"/>
    <property type="evidence" value="ECO:0007669"/>
    <property type="project" value="UniProtKB-SubCell"/>
</dbReference>
<name>A0A8C6SRQ3_9GOBI</name>
<dbReference type="PANTHER" id="PTHR15173:SF2">
    <property type="entry name" value="HYPOCRETIN NEUROPEPTIDE PRECURSOR"/>
    <property type="match status" value="1"/>
</dbReference>
<dbReference type="GO" id="GO:0046928">
    <property type="term" value="P:regulation of neurotransmitter secretion"/>
    <property type="evidence" value="ECO:0007669"/>
    <property type="project" value="TreeGrafter"/>
</dbReference>